<proteinExistence type="predicted"/>
<organism evidence="1 2">
    <name type="scientific">Octopus vulgaris</name>
    <name type="common">Common octopus</name>
    <dbReference type="NCBI Taxonomy" id="6645"/>
    <lineage>
        <taxon>Eukaryota</taxon>
        <taxon>Metazoa</taxon>
        <taxon>Spiralia</taxon>
        <taxon>Lophotrochozoa</taxon>
        <taxon>Mollusca</taxon>
        <taxon>Cephalopoda</taxon>
        <taxon>Coleoidea</taxon>
        <taxon>Octopodiformes</taxon>
        <taxon>Octopoda</taxon>
        <taxon>Incirrata</taxon>
        <taxon>Octopodidae</taxon>
        <taxon>Octopus</taxon>
    </lineage>
</organism>
<dbReference type="AlphaFoldDB" id="A0AA36AX73"/>
<evidence type="ECO:0000313" key="1">
    <source>
        <dbReference type="EMBL" id="CAI9722907.1"/>
    </source>
</evidence>
<gene>
    <name evidence="1" type="ORF">OCTVUL_1B030717</name>
</gene>
<evidence type="ECO:0000313" key="2">
    <source>
        <dbReference type="Proteomes" id="UP001162480"/>
    </source>
</evidence>
<accession>A0AA36AX73</accession>
<sequence>MNEESVHLMGNQMGISKENEMKQDTRYQNKCSITGESVNCSRFDSPALFPTLHIQNKRRKQLSGELAQMQLWNAITDGCLISYPVRTDGSAACMSFDIPALFRTFHMHNKRPSFDSPALFPTLHMQNKRLESPNGELAQMVERSLSMREVPGSIPGFSKDDIIDLINVFSTT</sequence>
<name>A0AA36AX73_OCTVU</name>
<reference evidence="1" key="1">
    <citation type="submission" date="2023-08" db="EMBL/GenBank/DDBJ databases">
        <authorList>
            <person name="Alioto T."/>
            <person name="Alioto T."/>
            <person name="Gomez Garrido J."/>
        </authorList>
    </citation>
    <scope>NUCLEOTIDE SEQUENCE</scope>
</reference>
<dbReference type="Proteomes" id="UP001162480">
    <property type="component" value="Chromosome 5"/>
</dbReference>
<dbReference type="EMBL" id="OX597818">
    <property type="protein sequence ID" value="CAI9722907.1"/>
    <property type="molecule type" value="Genomic_DNA"/>
</dbReference>
<protein>
    <submittedName>
        <fullName evidence="1">Uncharacterized protein</fullName>
    </submittedName>
</protein>
<keyword evidence="2" id="KW-1185">Reference proteome</keyword>